<keyword evidence="4" id="KW-0521">NADP</keyword>
<keyword evidence="8" id="KW-1185">Reference proteome</keyword>
<gene>
    <name evidence="7" type="ORF">LSINAPIS_LOCUS12662</name>
</gene>
<keyword evidence="3 4" id="KW-0443">Lipid metabolism</keyword>
<dbReference type="InterPro" id="IPR036291">
    <property type="entry name" value="NAD(P)-bd_dom_sf"/>
</dbReference>
<dbReference type="EMBL" id="FZQP02006099">
    <property type="protein sequence ID" value="VVD02444.1"/>
    <property type="molecule type" value="Genomic_DNA"/>
</dbReference>
<dbReference type="CDD" id="cd05236">
    <property type="entry name" value="FAR-N_SDR_e"/>
    <property type="match status" value="1"/>
</dbReference>
<keyword evidence="2 4" id="KW-0444">Lipid biosynthesis</keyword>
<dbReference type="PANTHER" id="PTHR11011:SF116">
    <property type="entry name" value="FATTY ACYL-COA REDUCTASE CG5065-RELATED"/>
    <property type="match status" value="1"/>
</dbReference>
<reference evidence="7 8" key="1">
    <citation type="submission" date="2017-07" db="EMBL/GenBank/DDBJ databases">
        <authorList>
            <person name="Talla V."/>
            <person name="Backstrom N."/>
        </authorList>
    </citation>
    <scope>NUCLEOTIDE SEQUENCE [LARGE SCALE GENOMIC DNA]</scope>
</reference>
<dbReference type="PANTHER" id="PTHR11011">
    <property type="entry name" value="MALE STERILITY PROTEIN 2-RELATED"/>
    <property type="match status" value="1"/>
</dbReference>
<evidence type="ECO:0000313" key="8">
    <source>
        <dbReference type="Proteomes" id="UP000324832"/>
    </source>
</evidence>
<evidence type="ECO:0000256" key="4">
    <source>
        <dbReference type="RuleBase" id="RU363097"/>
    </source>
</evidence>
<dbReference type="InterPro" id="IPR033640">
    <property type="entry name" value="FAR_C"/>
</dbReference>
<feature type="domain" description="Fatty acyl-CoA reductase C-terminal" evidence="5">
    <location>
        <begin position="339"/>
        <end position="431"/>
    </location>
</feature>
<dbReference type="SUPFAM" id="SSF51735">
    <property type="entry name" value="NAD(P)-binding Rossmann-fold domains"/>
    <property type="match status" value="1"/>
</dbReference>
<dbReference type="GO" id="GO:0102965">
    <property type="term" value="F:alcohol-forming long-chain fatty acyl-CoA reductase activity"/>
    <property type="evidence" value="ECO:0007669"/>
    <property type="project" value="UniProtKB-EC"/>
</dbReference>
<evidence type="ECO:0000259" key="6">
    <source>
        <dbReference type="Pfam" id="PF07993"/>
    </source>
</evidence>
<dbReference type="AlphaFoldDB" id="A0A5E4QZB9"/>
<dbReference type="GO" id="GO:0035336">
    <property type="term" value="P:long-chain fatty-acyl-CoA metabolic process"/>
    <property type="evidence" value="ECO:0007669"/>
    <property type="project" value="TreeGrafter"/>
</dbReference>
<dbReference type="EC" id="1.2.1.84" evidence="4"/>
<evidence type="ECO:0000256" key="3">
    <source>
        <dbReference type="ARBA" id="ARBA00023098"/>
    </source>
</evidence>
<protein>
    <recommendedName>
        <fullName evidence="4">Fatty acyl-CoA reductase</fullName>
        <ecNumber evidence="4">1.2.1.84</ecNumber>
    </recommendedName>
</protein>
<dbReference type="GO" id="GO:0080019">
    <property type="term" value="F:alcohol-forming very long-chain fatty acyl-CoA reductase activity"/>
    <property type="evidence" value="ECO:0007669"/>
    <property type="project" value="InterPro"/>
</dbReference>
<dbReference type="InterPro" id="IPR026055">
    <property type="entry name" value="FAR"/>
</dbReference>
<dbReference type="Pfam" id="PF03015">
    <property type="entry name" value="Sterile"/>
    <property type="match status" value="1"/>
</dbReference>
<keyword evidence="4" id="KW-0812">Transmembrane</keyword>
<dbReference type="GO" id="GO:0005777">
    <property type="term" value="C:peroxisome"/>
    <property type="evidence" value="ECO:0007669"/>
    <property type="project" value="TreeGrafter"/>
</dbReference>
<dbReference type="InterPro" id="IPR013120">
    <property type="entry name" value="FAR_NAD-bd"/>
</dbReference>
<accession>A0A5E4QZB9</accession>
<evidence type="ECO:0000313" key="7">
    <source>
        <dbReference type="EMBL" id="VVD02444.1"/>
    </source>
</evidence>
<feature type="transmembrane region" description="Helical" evidence="4">
    <location>
        <begin position="328"/>
        <end position="349"/>
    </location>
</feature>
<organism evidence="7 8">
    <name type="scientific">Leptidea sinapis</name>
    <dbReference type="NCBI Taxonomy" id="189913"/>
    <lineage>
        <taxon>Eukaryota</taxon>
        <taxon>Metazoa</taxon>
        <taxon>Ecdysozoa</taxon>
        <taxon>Arthropoda</taxon>
        <taxon>Hexapoda</taxon>
        <taxon>Insecta</taxon>
        <taxon>Pterygota</taxon>
        <taxon>Neoptera</taxon>
        <taxon>Endopterygota</taxon>
        <taxon>Lepidoptera</taxon>
        <taxon>Glossata</taxon>
        <taxon>Ditrysia</taxon>
        <taxon>Papilionoidea</taxon>
        <taxon>Pieridae</taxon>
        <taxon>Dismorphiinae</taxon>
        <taxon>Leptidea</taxon>
    </lineage>
</organism>
<keyword evidence="4" id="KW-0560">Oxidoreductase</keyword>
<name>A0A5E4QZB9_9NEOP</name>
<feature type="transmembrane region" description="Helical" evidence="4">
    <location>
        <begin position="448"/>
        <end position="466"/>
    </location>
</feature>
<feature type="domain" description="Thioester reductase (TE)" evidence="6">
    <location>
        <begin position="5"/>
        <end position="265"/>
    </location>
</feature>
<comment type="function">
    <text evidence="4">Catalyzes the reduction of fatty acyl-CoA to fatty alcohols.</text>
</comment>
<comment type="similarity">
    <text evidence="1 4">Belongs to the fatty acyl-CoA reductase family.</text>
</comment>
<sequence length="488" mass="56554">MLLFQVLVERLLSTCPEVAQLHLLMRPKKGLLPDKRLLQLKQSQVFDILRQKDPQQLNKLSIIPGDVTQPNLGISEEYLKKLDKVSIVFHSAATVKFDELLGCAVEQNIRSVIRVMDICDSLPNIETLIHVSTAYSNAEHPRVEERVYKSPEELSKLLTLVDVLPTDLLQKITPEYIAPKANTYIFTKAMAESVVFSRSSKKYSIAIFRPTTVVASLSHPFPGWVENLNGPPGVIATAGKGILHVFRIDKTKVADLLPVDIAVNTLIAVAWETTVDKLDTIRVYNSSTCENPITWNMFELYMRKYLRGESPLDNAIWYPSGFSLENKYTHMFFEFLLNSLPLYILEFILRGLRIDIKINLIRVAQKTKAMSSLLAYFTMREWFFYTENVKRLMNRLTPEDRAIYNLDPTTIDWENLMENFLLGTRRYILKEKDENLPKARKHMRRLRYVHKTVMLFAILLFIRFLLQNRFVRYYVSNGLKYLMSYVLA</sequence>
<evidence type="ECO:0000259" key="5">
    <source>
        <dbReference type="Pfam" id="PF03015"/>
    </source>
</evidence>
<keyword evidence="4" id="KW-1133">Transmembrane helix</keyword>
<comment type="catalytic activity">
    <reaction evidence="4">
        <text>a long-chain fatty acyl-CoA + 2 NADPH + 2 H(+) = a long-chain primary fatty alcohol + 2 NADP(+) + CoA</text>
        <dbReference type="Rhea" id="RHEA:52716"/>
        <dbReference type="ChEBI" id="CHEBI:15378"/>
        <dbReference type="ChEBI" id="CHEBI:57287"/>
        <dbReference type="ChEBI" id="CHEBI:57783"/>
        <dbReference type="ChEBI" id="CHEBI:58349"/>
        <dbReference type="ChEBI" id="CHEBI:77396"/>
        <dbReference type="ChEBI" id="CHEBI:83139"/>
        <dbReference type="EC" id="1.2.1.84"/>
    </reaction>
</comment>
<evidence type="ECO:0000256" key="2">
    <source>
        <dbReference type="ARBA" id="ARBA00022516"/>
    </source>
</evidence>
<dbReference type="Proteomes" id="UP000324832">
    <property type="component" value="Unassembled WGS sequence"/>
</dbReference>
<keyword evidence="4" id="KW-0472">Membrane</keyword>
<dbReference type="Pfam" id="PF07993">
    <property type="entry name" value="NAD_binding_4"/>
    <property type="match status" value="1"/>
</dbReference>
<proteinExistence type="inferred from homology"/>
<dbReference type="Gene3D" id="3.40.50.720">
    <property type="entry name" value="NAD(P)-binding Rossmann-like Domain"/>
    <property type="match status" value="1"/>
</dbReference>
<evidence type="ECO:0000256" key="1">
    <source>
        <dbReference type="ARBA" id="ARBA00005928"/>
    </source>
</evidence>
<dbReference type="CDD" id="cd09071">
    <property type="entry name" value="FAR_C"/>
    <property type="match status" value="1"/>
</dbReference>